<dbReference type="SUPFAM" id="SSF55785">
    <property type="entry name" value="PYP-like sensor domain (PAS domain)"/>
    <property type="match status" value="3"/>
</dbReference>
<keyword evidence="13" id="KW-0675">Receptor</keyword>
<evidence type="ECO:0000256" key="12">
    <source>
        <dbReference type="ARBA" id="ARBA00022991"/>
    </source>
</evidence>
<evidence type="ECO:0000256" key="8">
    <source>
        <dbReference type="ARBA" id="ARBA00022679"/>
    </source>
</evidence>
<keyword evidence="6" id="KW-0285">Flavoprotein</keyword>
<organism evidence="16 17">
    <name type="scientific">Pseudotabrizicola algicola</name>
    <dbReference type="NCBI Taxonomy" id="2709381"/>
    <lineage>
        <taxon>Bacteria</taxon>
        <taxon>Pseudomonadati</taxon>
        <taxon>Pseudomonadota</taxon>
        <taxon>Alphaproteobacteria</taxon>
        <taxon>Rhodobacterales</taxon>
        <taxon>Paracoccaceae</taxon>
        <taxon>Pseudotabrizicola</taxon>
    </lineage>
</organism>
<dbReference type="InterPro" id="IPR003018">
    <property type="entry name" value="GAF"/>
</dbReference>
<dbReference type="SMART" id="SM00065">
    <property type="entry name" value="GAF"/>
    <property type="match status" value="2"/>
</dbReference>
<evidence type="ECO:0000256" key="10">
    <source>
        <dbReference type="ARBA" id="ARBA00022777"/>
    </source>
</evidence>
<dbReference type="SUPFAM" id="SSF55781">
    <property type="entry name" value="GAF domain-like"/>
    <property type="match status" value="2"/>
</dbReference>
<dbReference type="EMBL" id="JAAIKE010000002">
    <property type="protein sequence ID" value="NEX46466.1"/>
    <property type="molecule type" value="Genomic_DNA"/>
</dbReference>
<sequence>MALEPSLVSIRQGQSVLLRLQGSDPAPASDPAQDLVMSPLWGADGGVVGALVTQLNRGVGDPAPPVLQDMGAYRRLFEVIDQGFCLAEVLFTPEGQACDYRFLETNSAFSQHTGMQNAVGRTALELVPELERGWVELYANVVLTGRSIRFEYQAEPIGRLFDVFAARVGGDDSRIVGIIFRDITEHRAREAELRASNARKAFLLELSDAICAPGDAACVQWSSLRLLGEHLGVDRVAWLDMTEPDAAVGRAYCAGADSVQDYQIESLLGQNIGHRFATGQIEVCADTRTGGLSAQAVATLEAVSARAFVAVPYLRGGKLIGGLVVHNKQPRNWSAAELTLMAEATERIMPALEQARAESALRQSEEKFRQLADLAPSVVWMADADGTISYVSEQWQHFAGQDPHGPKTGPSAFLLHPDDRSKAKQAWAAALRSGEPFEMELRNRRKDGQYRWCLTRARPQHGAEGRILCWFGTTTDIDDQKRTEEFLRQSEGRQAFLLSLVDALRQSAPLPAQKEACRLVAQHLQVNRAFFAELDEPTGKVHVAQDHFDPALNSVAGSYRADSFGLAMTLLRRGDRFEVCDMRSHSAIPAFVQARFLAGQIAACLCVPVILGGQTAGAICVTTCEARQWTEAEVELLAEAGQRIWAAVAQTRSETAQRAIDTRFRTLVEGMPQLVWRAATSGRWTWASPQWTAFTNLTNSQSQNAGWLDAVHPEDRAEAEAAWARARDLGKFSAEYRLRDHATDTYRWFQTRALPVRDETGHPVEWLGTSTDVQGQHDMQERLRSLVAELQHRTRNLMAVVMAVTDRTLASSATLEDFRVVIQSRLGSIARTSGLLSKLRDDGQITFDELLASVFQGHGIAIKETTGLRVSGPAGIRLRSSSVQTLALALHELVAQSIASGGFAGAGGSVCVDWHMQHVAEGKRRLVLAWRETFAEPLPPSQLAKDQSSISFGRELIERGLSYQLNADTSYRLTSEGLAFDLSLPLTQYRT</sequence>
<keyword evidence="5" id="KW-0716">Sensory transduction</keyword>
<dbReference type="PROSITE" id="PS50112">
    <property type="entry name" value="PAS"/>
    <property type="match status" value="1"/>
</dbReference>
<feature type="domain" description="PAC" evidence="15">
    <location>
        <begin position="732"/>
        <end position="785"/>
    </location>
</feature>
<reference evidence="16 17" key="1">
    <citation type="submission" date="2020-02" db="EMBL/GenBank/DDBJ databases">
        <title>Rhodobacter algicola sp. nov., isolated from microalga culture.</title>
        <authorList>
            <person name="Park C.-Y."/>
        </authorList>
    </citation>
    <scope>NUCLEOTIDE SEQUENCE [LARGE SCALE GENOMIC DNA]</scope>
    <source>
        <strain evidence="16 17">ETT8</strain>
    </source>
</reference>
<evidence type="ECO:0000313" key="16">
    <source>
        <dbReference type="EMBL" id="NEX46466.1"/>
    </source>
</evidence>
<dbReference type="SMART" id="SM00091">
    <property type="entry name" value="PAS"/>
    <property type="match status" value="2"/>
</dbReference>
<dbReference type="CDD" id="cd00130">
    <property type="entry name" value="PAS"/>
    <property type="match status" value="2"/>
</dbReference>
<dbReference type="RefSeq" id="WP_164611146.1">
    <property type="nucleotide sequence ID" value="NZ_JAAIKE010000002.1"/>
</dbReference>
<dbReference type="PANTHER" id="PTHR43304:SF1">
    <property type="entry name" value="PAC DOMAIN-CONTAINING PROTEIN"/>
    <property type="match status" value="1"/>
</dbReference>
<dbReference type="InterPro" id="IPR000014">
    <property type="entry name" value="PAS"/>
</dbReference>
<keyword evidence="8" id="KW-0808">Transferase</keyword>
<evidence type="ECO:0000256" key="4">
    <source>
        <dbReference type="ARBA" id="ARBA00022553"/>
    </source>
</evidence>
<dbReference type="SMART" id="SM00911">
    <property type="entry name" value="HWE_HK"/>
    <property type="match status" value="1"/>
</dbReference>
<evidence type="ECO:0000256" key="13">
    <source>
        <dbReference type="ARBA" id="ARBA00023170"/>
    </source>
</evidence>
<gene>
    <name evidence="16" type="ORF">G3572_09620</name>
</gene>
<evidence type="ECO:0000256" key="11">
    <source>
        <dbReference type="ARBA" id="ARBA00022840"/>
    </source>
</evidence>
<keyword evidence="17" id="KW-1185">Reference proteome</keyword>
<evidence type="ECO:0000256" key="6">
    <source>
        <dbReference type="ARBA" id="ARBA00022630"/>
    </source>
</evidence>
<dbReference type="GO" id="GO:0004673">
    <property type="term" value="F:protein histidine kinase activity"/>
    <property type="evidence" value="ECO:0007669"/>
    <property type="project" value="UniProtKB-EC"/>
</dbReference>
<dbReference type="InterPro" id="IPR052162">
    <property type="entry name" value="Sensor_kinase/Photoreceptor"/>
</dbReference>
<dbReference type="NCBIfam" id="TIGR00229">
    <property type="entry name" value="sensory_box"/>
    <property type="match status" value="2"/>
</dbReference>
<evidence type="ECO:0000256" key="2">
    <source>
        <dbReference type="ARBA" id="ARBA00012438"/>
    </source>
</evidence>
<feature type="domain" description="PAC" evidence="15">
    <location>
        <begin position="437"/>
        <end position="489"/>
    </location>
</feature>
<accession>A0A6B3RMP3</accession>
<evidence type="ECO:0000256" key="3">
    <source>
        <dbReference type="ARBA" id="ARBA00022543"/>
    </source>
</evidence>
<protein>
    <recommendedName>
        <fullName evidence="2">histidine kinase</fullName>
        <ecNumber evidence="2">2.7.13.3</ecNumber>
    </recommendedName>
</protein>
<evidence type="ECO:0000256" key="1">
    <source>
        <dbReference type="ARBA" id="ARBA00000085"/>
    </source>
</evidence>
<dbReference type="EC" id="2.7.13.3" evidence="2"/>
<evidence type="ECO:0000313" key="17">
    <source>
        <dbReference type="Proteomes" id="UP000481421"/>
    </source>
</evidence>
<dbReference type="InterPro" id="IPR013655">
    <property type="entry name" value="PAS_fold_3"/>
</dbReference>
<dbReference type="InterPro" id="IPR035965">
    <property type="entry name" value="PAS-like_dom_sf"/>
</dbReference>
<feature type="domain" description="PAS" evidence="14">
    <location>
        <begin position="364"/>
        <end position="434"/>
    </location>
</feature>
<evidence type="ECO:0000256" key="7">
    <source>
        <dbReference type="ARBA" id="ARBA00022643"/>
    </source>
</evidence>
<keyword evidence="10" id="KW-0418">Kinase</keyword>
<dbReference type="FunFam" id="3.30.450.20:FF:000099">
    <property type="entry name" value="Sensory box sensor histidine kinase"/>
    <property type="match status" value="2"/>
</dbReference>
<dbReference type="PANTHER" id="PTHR43304">
    <property type="entry name" value="PHYTOCHROME-LIKE PROTEIN CPH1"/>
    <property type="match status" value="1"/>
</dbReference>
<comment type="caution">
    <text evidence="16">The sequence shown here is derived from an EMBL/GenBank/DDBJ whole genome shotgun (WGS) entry which is preliminary data.</text>
</comment>
<keyword evidence="11" id="KW-0067">ATP-binding</keyword>
<dbReference type="Proteomes" id="UP000481421">
    <property type="component" value="Unassembled WGS sequence"/>
</dbReference>
<name>A0A6B3RMP3_9RHOB</name>
<dbReference type="GO" id="GO:0009881">
    <property type="term" value="F:photoreceptor activity"/>
    <property type="evidence" value="ECO:0007669"/>
    <property type="project" value="UniProtKB-KW"/>
</dbReference>
<dbReference type="GO" id="GO:0005524">
    <property type="term" value="F:ATP binding"/>
    <property type="evidence" value="ECO:0007669"/>
    <property type="project" value="UniProtKB-KW"/>
</dbReference>
<keyword evidence="12" id="KW-0157">Chromophore</keyword>
<proteinExistence type="predicted"/>
<dbReference type="PROSITE" id="PS50113">
    <property type="entry name" value="PAC"/>
    <property type="match status" value="2"/>
</dbReference>
<evidence type="ECO:0000259" key="15">
    <source>
        <dbReference type="PROSITE" id="PS50113"/>
    </source>
</evidence>
<keyword evidence="3" id="KW-0600">Photoreceptor protein</keyword>
<dbReference type="Gene3D" id="3.30.450.20">
    <property type="entry name" value="PAS domain"/>
    <property type="match status" value="3"/>
</dbReference>
<dbReference type="InterPro" id="IPR000700">
    <property type="entry name" value="PAS-assoc_C"/>
</dbReference>
<comment type="catalytic activity">
    <reaction evidence="1">
        <text>ATP + protein L-histidine = ADP + protein N-phospho-L-histidine.</text>
        <dbReference type="EC" id="2.7.13.3"/>
    </reaction>
</comment>
<evidence type="ECO:0000256" key="9">
    <source>
        <dbReference type="ARBA" id="ARBA00022741"/>
    </source>
</evidence>
<keyword evidence="9" id="KW-0547">Nucleotide-binding</keyword>
<dbReference type="Pfam" id="PF01590">
    <property type="entry name" value="GAF"/>
    <property type="match status" value="2"/>
</dbReference>
<keyword evidence="4" id="KW-0597">Phosphoprotein</keyword>
<evidence type="ECO:0000259" key="14">
    <source>
        <dbReference type="PROSITE" id="PS50112"/>
    </source>
</evidence>
<evidence type="ECO:0000256" key="5">
    <source>
        <dbReference type="ARBA" id="ARBA00022606"/>
    </source>
</evidence>
<dbReference type="SMART" id="SM00086">
    <property type="entry name" value="PAC"/>
    <property type="match status" value="2"/>
</dbReference>
<dbReference type="AlphaFoldDB" id="A0A6B3RMP3"/>
<dbReference type="InterPro" id="IPR011102">
    <property type="entry name" value="Sig_transdc_His_kinase_HWE"/>
</dbReference>
<dbReference type="InterPro" id="IPR001610">
    <property type="entry name" value="PAC"/>
</dbReference>
<dbReference type="Pfam" id="PF07536">
    <property type="entry name" value="HWE_HK"/>
    <property type="match status" value="1"/>
</dbReference>
<keyword evidence="7" id="KW-0288">FMN</keyword>
<dbReference type="Pfam" id="PF08447">
    <property type="entry name" value="PAS_3"/>
    <property type="match status" value="2"/>
</dbReference>
<dbReference type="InterPro" id="IPR029016">
    <property type="entry name" value="GAF-like_dom_sf"/>
</dbReference>
<dbReference type="Gene3D" id="3.30.450.40">
    <property type="match status" value="2"/>
</dbReference>